<dbReference type="RefSeq" id="XP_003109767.2">
    <property type="nucleotide sequence ID" value="XM_003109719.2"/>
</dbReference>
<dbReference type="STRING" id="31234.E3M2S4"/>
<dbReference type="InterPro" id="IPR005331">
    <property type="entry name" value="Sulfotransferase"/>
</dbReference>
<keyword evidence="14" id="KW-1185">Reference proteome</keyword>
<keyword evidence="5 12" id="KW-0812">Transmembrane</keyword>
<keyword evidence="6" id="KW-0735">Signal-anchor</keyword>
<dbReference type="KEGG" id="crq:GCK72_023740"/>
<dbReference type="HOGENOM" id="CLU_045310_1_2_1"/>
<keyword evidence="8" id="KW-0333">Golgi apparatus</keyword>
<evidence type="ECO:0000256" key="2">
    <source>
        <dbReference type="ARBA" id="ARBA00010569"/>
    </source>
</evidence>
<evidence type="ECO:0000256" key="3">
    <source>
        <dbReference type="ARBA" id="ARBA00011233"/>
    </source>
</evidence>
<evidence type="ECO:0000256" key="6">
    <source>
        <dbReference type="ARBA" id="ARBA00022968"/>
    </source>
</evidence>
<dbReference type="Gene3D" id="3.40.50.300">
    <property type="entry name" value="P-loop containing nucleotide triphosphate hydrolases"/>
    <property type="match status" value="1"/>
</dbReference>
<evidence type="ECO:0000256" key="9">
    <source>
        <dbReference type="ARBA" id="ARBA00023136"/>
    </source>
</evidence>
<evidence type="ECO:0000256" key="12">
    <source>
        <dbReference type="SAM" id="Phobius"/>
    </source>
</evidence>
<keyword evidence="7 12" id="KW-1133">Transmembrane helix</keyword>
<dbReference type="GO" id="GO:0004394">
    <property type="term" value="F:heparan sulfate 2-sulfotransferase activity"/>
    <property type="evidence" value="ECO:0007669"/>
    <property type="project" value="EnsemblMetazoa"/>
</dbReference>
<dbReference type="eggNOG" id="KOG3922">
    <property type="taxonomic scope" value="Eukaryota"/>
</dbReference>
<dbReference type="Pfam" id="PF03567">
    <property type="entry name" value="Sulfotransfer_2"/>
    <property type="match status" value="1"/>
</dbReference>
<comment type="subunit">
    <text evidence="3">Homotrimer.</text>
</comment>
<dbReference type="OMA" id="PNQIQFV"/>
<dbReference type="CTD" id="9803502"/>
<evidence type="ECO:0000313" key="13">
    <source>
        <dbReference type="EMBL" id="EFO89909.1"/>
    </source>
</evidence>
<dbReference type="InterPro" id="IPR027417">
    <property type="entry name" value="P-loop_NTPase"/>
</dbReference>
<protein>
    <submittedName>
        <fullName evidence="13">CRE-HST-2 protein</fullName>
    </submittedName>
</protein>
<accession>E3M2S4</accession>
<sequence length="379" mass="44574">MLSVQIYVVAVCSKEYPTQKKRLFSQETQATKNAHCLLVRILRFLKTFCADIHGMLWIKRKLIYSVGISVLVLFLFLFNLKRRSFHNIKWPSSNKIVFYNRIPKTGSTTFTNAIAYDLYKENGFNVLHVNMTKNRQIMSLPDQYTFVNNVTTWTERLPAFYHGHVAYIDFQRFGLANPIYINIIREPLERLLSHYYFLRYGDNYRIGLKRSRAGNNETFDECYTRGGKDCDMKQMWVQIPFFCGHYHFCSEVGNPEALKMAKQNAMEKYLLVGTTARMRDMIALLEVTVPDFFNGALNHFDHLDANRAHLRYTKKKFPPNDQTLSMIRRDEVYKMEREFYDFVSDLFDAVFKKATNGSSKAEDLANMPTQYHYEKIKPP</sequence>
<dbReference type="GO" id="GO:0015012">
    <property type="term" value="P:heparan sulfate proteoglycan biosynthetic process"/>
    <property type="evidence" value="ECO:0007669"/>
    <property type="project" value="EnsemblMetazoa"/>
</dbReference>
<dbReference type="Proteomes" id="UP000008281">
    <property type="component" value="Unassembled WGS sequence"/>
</dbReference>
<evidence type="ECO:0000256" key="1">
    <source>
        <dbReference type="ARBA" id="ARBA00004323"/>
    </source>
</evidence>
<dbReference type="OrthoDB" id="10019582at2759"/>
<dbReference type="GO" id="GO:1902667">
    <property type="term" value="P:regulation of axon guidance"/>
    <property type="evidence" value="ECO:0007669"/>
    <property type="project" value="EnsemblMetazoa"/>
</dbReference>
<evidence type="ECO:0000256" key="5">
    <source>
        <dbReference type="ARBA" id="ARBA00022692"/>
    </source>
</evidence>
<dbReference type="PANTHER" id="PTHR12129">
    <property type="entry name" value="HEPARAN SULFATE 2-O-SULFOTRANSFERASE"/>
    <property type="match status" value="1"/>
</dbReference>
<dbReference type="GO" id="GO:0000139">
    <property type="term" value="C:Golgi membrane"/>
    <property type="evidence" value="ECO:0007669"/>
    <property type="project" value="UniProtKB-SubCell"/>
</dbReference>
<evidence type="ECO:0000256" key="7">
    <source>
        <dbReference type="ARBA" id="ARBA00022989"/>
    </source>
</evidence>
<reference evidence="13" key="1">
    <citation type="submission" date="2007-07" db="EMBL/GenBank/DDBJ databases">
        <title>PCAP assembly of the Caenorhabditis remanei genome.</title>
        <authorList>
            <consortium name="The Caenorhabditis remanei Sequencing Consortium"/>
            <person name="Wilson R.K."/>
        </authorList>
    </citation>
    <scope>NUCLEOTIDE SEQUENCE [LARGE SCALE GENOMIC DNA]</scope>
    <source>
        <strain evidence="13">PB4641</strain>
    </source>
</reference>
<name>E3M2S4_CAERE</name>
<dbReference type="GeneID" id="9803502"/>
<dbReference type="FunCoup" id="E3M2S4">
    <property type="interactions" value="2883"/>
</dbReference>
<evidence type="ECO:0000313" key="14">
    <source>
        <dbReference type="Proteomes" id="UP000008281"/>
    </source>
</evidence>
<dbReference type="GO" id="GO:0040018">
    <property type="term" value="P:positive regulation of multicellular organism growth"/>
    <property type="evidence" value="ECO:0007669"/>
    <property type="project" value="EnsemblMetazoa"/>
</dbReference>
<gene>
    <name evidence="13" type="primary">Cre-hst-2</name>
    <name evidence="13" type="ORF">CRE_07478</name>
</gene>
<dbReference type="AlphaFoldDB" id="E3M2S4"/>
<dbReference type="PANTHER" id="PTHR12129:SF17">
    <property type="entry name" value="HEPARAN SULFATE 2-O-SULFOTRANSFERASE 1"/>
    <property type="match status" value="1"/>
</dbReference>
<evidence type="ECO:0000256" key="11">
    <source>
        <dbReference type="ARBA" id="ARBA00023180"/>
    </source>
</evidence>
<keyword evidence="11" id="KW-0325">Glycoprotein</keyword>
<dbReference type="SUPFAM" id="SSF52540">
    <property type="entry name" value="P-loop containing nucleoside triphosphate hydrolases"/>
    <property type="match status" value="1"/>
</dbReference>
<dbReference type="FunFam" id="3.40.50.300:FF:001418">
    <property type="entry name" value="Heparan sulfate 2-o-sulfotransferase"/>
    <property type="match status" value="1"/>
</dbReference>
<keyword evidence="9 12" id="KW-0472">Membrane</keyword>
<dbReference type="InterPro" id="IPR007734">
    <property type="entry name" value="Heparan_SO4_2-O-STrfase"/>
</dbReference>
<evidence type="ECO:0000256" key="4">
    <source>
        <dbReference type="ARBA" id="ARBA00022679"/>
    </source>
</evidence>
<comment type="subcellular location">
    <subcellularLocation>
        <location evidence="1">Golgi apparatus membrane</location>
        <topology evidence="1">Single-pass type II membrane protein</topology>
    </subcellularLocation>
</comment>
<comment type="similarity">
    <text evidence="2">Belongs to the sulfotransferase 3 family.</text>
</comment>
<dbReference type="InParanoid" id="E3M2S4"/>
<dbReference type="GO" id="GO:0030334">
    <property type="term" value="P:regulation of cell migration"/>
    <property type="evidence" value="ECO:0007669"/>
    <property type="project" value="EnsemblMetazoa"/>
</dbReference>
<proteinExistence type="inferred from homology"/>
<feature type="transmembrane region" description="Helical" evidence="12">
    <location>
        <begin position="62"/>
        <end position="80"/>
    </location>
</feature>
<organism evidence="14">
    <name type="scientific">Caenorhabditis remanei</name>
    <name type="common">Caenorhabditis vulgaris</name>
    <dbReference type="NCBI Taxonomy" id="31234"/>
    <lineage>
        <taxon>Eukaryota</taxon>
        <taxon>Metazoa</taxon>
        <taxon>Ecdysozoa</taxon>
        <taxon>Nematoda</taxon>
        <taxon>Chromadorea</taxon>
        <taxon>Rhabditida</taxon>
        <taxon>Rhabditina</taxon>
        <taxon>Rhabditomorpha</taxon>
        <taxon>Rhabditoidea</taxon>
        <taxon>Rhabditidae</taxon>
        <taxon>Peloderinae</taxon>
        <taxon>Caenorhabditis</taxon>
    </lineage>
</organism>
<evidence type="ECO:0000256" key="8">
    <source>
        <dbReference type="ARBA" id="ARBA00023034"/>
    </source>
</evidence>
<keyword evidence="4" id="KW-0808">Transferase</keyword>
<dbReference type="EMBL" id="DS268422">
    <property type="protein sequence ID" value="EFO89909.1"/>
    <property type="molecule type" value="Genomic_DNA"/>
</dbReference>
<keyword evidence="10" id="KW-1015">Disulfide bond</keyword>
<evidence type="ECO:0000256" key="10">
    <source>
        <dbReference type="ARBA" id="ARBA00023157"/>
    </source>
</evidence>